<dbReference type="AlphaFoldDB" id="A0A4U5N4N2"/>
<evidence type="ECO:0000313" key="1">
    <source>
        <dbReference type="EMBL" id="TKR77486.1"/>
    </source>
</evidence>
<name>A0A4U5N4N2_STECR</name>
<organism evidence="1 2">
    <name type="scientific">Steinernema carpocapsae</name>
    <name type="common">Entomopathogenic nematode</name>
    <dbReference type="NCBI Taxonomy" id="34508"/>
    <lineage>
        <taxon>Eukaryota</taxon>
        <taxon>Metazoa</taxon>
        <taxon>Ecdysozoa</taxon>
        <taxon>Nematoda</taxon>
        <taxon>Chromadorea</taxon>
        <taxon>Rhabditida</taxon>
        <taxon>Tylenchina</taxon>
        <taxon>Panagrolaimomorpha</taxon>
        <taxon>Strongyloidoidea</taxon>
        <taxon>Steinernematidae</taxon>
        <taxon>Steinernema</taxon>
    </lineage>
</organism>
<keyword evidence="2" id="KW-1185">Reference proteome</keyword>
<dbReference type="EMBL" id="AZBU02000005">
    <property type="protein sequence ID" value="TKR77486.1"/>
    <property type="molecule type" value="Genomic_DNA"/>
</dbReference>
<gene>
    <name evidence="1" type="ORF">L596_018453</name>
</gene>
<sequence length="67" mass="7468">MTMNKQKDTWAILSTFCTLDDIKAISGRGNCPDHTRILAATIPLKTNAANRLFKTTPKMISLESTDR</sequence>
<protein>
    <submittedName>
        <fullName evidence="1">Uncharacterized protein</fullName>
    </submittedName>
</protein>
<reference evidence="1 2" key="1">
    <citation type="journal article" date="2015" name="Genome Biol.">
        <title>Comparative genomics of Steinernema reveals deeply conserved gene regulatory networks.</title>
        <authorList>
            <person name="Dillman A.R."/>
            <person name="Macchietto M."/>
            <person name="Porter C.F."/>
            <person name="Rogers A."/>
            <person name="Williams B."/>
            <person name="Antoshechkin I."/>
            <person name="Lee M.M."/>
            <person name="Goodwin Z."/>
            <person name="Lu X."/>
            <person name="Lewis E.E."/>
            <person name="Goodrich-Blair H."/>
            <person name="Stock S.P."/>
            <person name="Adams B.J."/>
            <person name="Sternberg P.W."/>
            <person name="Mortazavi A."/>
        </authorList>
    </citation>
    <scope>NUCLEOTIDE SEQUENCE [LARGE SCALE GENOMIC DNA]</scope>
    <source>
        <strain evidence="1 2">ALL</strain>
    </source>
</reference>
<proteinExistence type="predicted"/>
<comment type="caution">
    <text evidence="1">The sequence shown here is derived from an EMBL/GenBank/DDBJ whole genome shotgun (WGS) entry which is preliminary data.</text>
</comment>
<evidence type="ECO:0000313" key="2">
    <source>
        <dbReference type="Proteomes" id="UP000298663"/>
    </source>
</evidence>
<dbReference type="Proteomes" id="UP000298663">
    <property type="component" value="Unassembled WGS sequence"/>
</dbReference>
<accession>A0A4U5N4N2</accession>
<reference evidence="1 2" key="2">
    <citation type="journal article" date="2019" name="G3 (Bethesda)">
        <title>Hybrid Assembly of the Genome of the Entomopathogenic Nematode Steinernema carpocapsae Identifies the X-Chromosome.</title>
        <authorList>
            <person name="Serra L."/>
            <person name="Macchietto M."/>
            <person name="Macias-Munoz A."/>
            <person name="McGill C.J."/>
            <person name="Rodriguez I.M."/>
            <person name="Rodriguez B."/>
            <person name="Murad R."/>
            <person name="Mortazavi A."/>
        </authorList>
    </citation>
    <scope>NUCLEOTIDE SEQUENCE [LARGE SCALE GENOMIC DNA]</scope>
    <source>
        <strain evidence="1 2">ALL</strain>
    </source>
</reference>